<evidence type="ECO:0000313" key="3">
    <source>
        <dbReference type="EMBL" id="VAW44116.1"/>
    </source>
</evidence>
<organism evidence="3">
    <name type="scientific">hydrothermal vent metagenome</name>
    <dbReference type="NCBI Taxonomy" id="652676"/>
    <lineage>
        <taxon>unclassified sequences</taxon>
        <taxon>metagenomes</taxon>
        <taxon>ecological metagenomes</taxon>
    </lineage>
</organism>
<feature type="transmembrane region" description="Helical" evidence="1">
    <location>
        <begin position="48"/>
        <end position="67"/>
    </location>
</feature>
<dbReference type="InterPro" id="IPR005182">
    <property type="entry name" value="YdbS-like_PH"/>
</dbReference>
<sequence>MKTFDFKSLEKNYLRVFRFSWIIMAIFIAAGPTVLFSAIFDFGWLLRIATYLVCYLLLFGLFYWYSVHWFKAYKYKLTEAGLKIHKGVFWRQQNMVPRNRVQHVDITTGPLERRYDLSKLVVHTAGTRNATITLPGLLHEDAADMRQELINSNQTEDTV</sequence>
<reference evidence="3" key="1">
    <citation type="submission" date="2018-06" db="EMBL/GenBank/DDBJ databases">
        <authorList>
            <person name="Zhirakovskaya E."/>
        </authorList>
    </citation>
    <scope>NUCLEOTIDE SEQUENCE</scope>
</reference>
<dbReference type="EMBL" id="UOFA01000080">
    <property type="protein sequence ID" value="VAW44116.1"/>
    <property type="molecule type" value="Genomic_DNA"/>
</dbReference>
<dbReference type="PANTHER" id="PTHR34473:SF2">
    <property type="entry name" value="UPF0699 TRANSMEMBRANE PROTEIN YDBT"/>
    <property type="match status" value="1"/>
</dbReference>
<feature type="domain" description="YdbS-like PH" evidence="2">
    <location>
        <begin position="71"/>
        <end position="147"/>
    </location>
</feature>
<keyword evidence="1" id="KW-0472">Membrane</keyword>
<dbReference type="AlphaFoldDB" id="A0A3B0WI00"/>
<feature type="transmembrane region" description="Helical" evidence="1">
    <location>
        <begin position="21"/>
        <end position="42"/>
    </location>
</feature>
<keyword evidence="1" id="KW-1133">Transmembrane helix</keyword>
<evidence type="ECO:0000259" key="2">
    <source>
        <dbReference type="Pfam" id="PF03703"/>
    </source>
</evidence>
<keyword evidence="1" id="KW-0812">Transmembrane</keyword>
<name>A0A3B0WI00_9ZZZZ</name>
<evidence type="ECO:0000256" key="1">
    <source>
        <dbReference type="SAM" id="Phobius"/>
    </source>
</evidence>
<proteinExistence type="predicted"/>
<dbReference type="PANTHER" id="PTHR34473">
    <property type="entry name" value="UPF0699 TRANSMEMBRANE PROTEIN YDBS"/>
    <property type="match status" value="1"/>
</dbReference>
<dbReference type="Pfam" id="PF03703">
    <property type="entry name" value="bPH_2"/>
    <property type="match status" value="1"/>
</dbReference>
<gene>
    <name evidence="3" type="ORF">MNBD_GAMMA02-765</name>
</gene>
<accession>A0A3B0WI00</accession>
<protein>
    <recommendedName>
        <fullName evidence="2">YdbS-like PH domain-containing protein</fullName>
    </recommendedName>
</protein>